<proteinExistence type="predicted"/>
<dbReference type="InterPro" id="IPR049046">
    <property type="entry name" value="Beta-AFase-like_GH127_middle"/>
</dbReference>
<protein>
    <submittedName>
        <fullName evidence="5">Glycosyl hydrolase</fullName>
    </submittedName>
</protein>
<dbReference type="PANTHER" id="PTHR31151">
    <property type="entry name" value="PROLINE-TRNA LIGASE (DUF1680)"/>
    <property type="match status" value="1"/>
</dbReference>
<evidence type="ECO:0000259" key="4">
    <source>
        <dbReference type="Pfam" id="PF20736"/>
    </source>
</evidence>
<dbReference type="Pfam" id="PF07944">
    <property type="entry name" value="Beta-AFase-like_GH127_cat"/>
    <property type="match status" value="1"/>
</dbReference>
<dbReference type="Pfam" id="PF16375">
    <property type="entry name" value="DUF4986"/>
    <property type="match status" value="1"/>
</dbReference>
<keyword evidence="5" id="KW-0378">Hydrolase</keyword>
<evidence type="ECO:0000259" key="1">
    <source>
        <dbReference type="Pfam" id="PF07944"/>
    </source>
</evidence>
<organism evidence="5 6">
    <name type="scientific">Paenibacillus oryzae</name>
    <dbReference type="NCBI Taxonomy" id="1844972"/>
    <lineage>
        <taxon>Bacteria</taxon>
        <taxon>Bacillati</taxon>
        <taxon>Bacillota</taxon>
        <taxon>Bacilli</taxon>
        <taxon>Bacillales</taxon>
        <taxon>Paenibacillaceae</taxon>
        <taxon>Paenibacillus</taxon>
    </lineage>
</organism>
<evidence type="ECO:0000259" key="3">
    <source>
        <dbReference type="Pfam" id="PF20620"/>
    </source>
</evidence>
<sequence length="769" mass="85910">MENELRRFVPLGDVSLTAGMFKDSQAIGEQYLLSLDIDRFLAPCWEAHGLLGKKARYEGWEARSISGHSLGHYMSALAAAYAASGNETLKNTLQYAVGELAAIQRKTGRGYIGGLKEKAFSDAFAGKAGIGGFNMGDYWVPWYSVHKIYKGLIDAYRLTGNQEALETVDRFAAWAVAGLDSMTDDVLQAMLQCEHGGMNEVFAQLYTITGKADYLRTAVRFTHKLVLNPLEQERDELQGFHANTQIPKVTGAAEIYNADPARSEYQTAARFFWNTVVEKRSYAFGGSSISEHFEAPGMESLGIKTAEACFTYNMLDLTQKLFLWKPDSKYMDYFENALYNHILGTQDPCTGHKTYFTSTLQGHYRIYGTHDTAWWCCTGTGMENPAKYGEGIYMEDGSSLYVNLYMPSQVEWKTQGFTLKQETNFPYSASSTLTIVSGEGKAVLKLRVPSWLAGEMTVEASDGSRYASAEPGYLTIEREWKAGDRLDITLPMKLRKYTARDNASNIAFFYGPVLLAGRFGKEGLPEDTIVDETKLNPATADVPVLWTDIEDIQSWISAKDEATLTFEIAKEVASHGQAVELVPFYAIHHEFYNIYWKLNDEGDPFLKLLNDITIDSVEPDGQQDEIGHELQGNCLEEMYNGHFADSSNRMVMWRQAFGVEDAYFSYRMAVNKAGSNYLCVAYWGGDHSGFWHDHKHYNRRFGISVDGVEIAEQTIHFNKSGGVFYVAYAIPLELTEGKGKVTVAFQAKGEMGCAGRVAGIRVTSELPEL</sequence>
<feature type="domain" description="Glycoside hydrolase GH146 substrate-binding" evidence="3">
    <location>
        <begin position="609"/>
        <end position="762"/>
    </location>
</feature>
<dbReference type="RefSeq" id="WP_068684656.1">
    <property type="nucleotide sequence ID" value="NZ_LYPA01000065.1"/>
</dbReference>
<dbReference type="AlphaFoldDB" id="A0A1A5YF58"/>
<accession>A0A1A5YF58</accession>
<dbReference type="STRING" id="1844972.A7K91_11815"/>
<feature type="domain" description="DUF4986" evidence="2">
    <location>
        <begin position="541"/>
        <end position="596"/>
    </location>
</feature>
<dbReference type="GO" id="GO:0016787">
    <property type="term" value="F:hydrolase activity"/>
    <property type="evidence" value="ECO:0007669"/>
    <property type="project" value="UniProtKB-KW"/>
</dbReference>
<evidence type="ECO:0000313" key="5">
    <source>
        <dbReference type="EMBL" id="OBR64212.1"/>
    </source>
</evidence>
<comment type="caution">
    <text evidence="5">The sequence shown here is derived from an EMBL/GenBank/DDBJ whole genome shotgun (WGS) entry which is preliminary data.</text>
</comment>
<dbReference type="Pfam" id="PF20620">
    <property type="entry name" value="DUF6805"/>
    <property type="match status" value="1"/>
</dbReference>
<dbReference type="EMBL" id="LYPA01000065">
    <property type="protein sequence ID" value="OBR64212.1"/>
    <property type="molecule type" value="Genomic_DNA"/>
</dbReference>
<dbReference type="InterPro" id="IPR012878">
    <property type="entry name" value="Beta-AFase-like_GH127_cat"/>
</dbReference>
<dbReference type="InterPro" id="IPR032275">
    <property type="entry name" value="DUF4986"/>
</dbReference>
<evidence type="ECO:0000259" key="2">
    <source>
        <dbReference type="Pfam" id="PF16375"/>
    </source>
</evidence>
<dbReference type="OrthoDB" id="9757939at2"/>
<evidence type="ECO:0000313" key="6">
    <source>
        <dbReference type="Proteomes" id="UP000092024"/>
    </source>
</evidence>
<dbReference type="PANTHER" id="PTHR31151:SF0">
    <property type="entry name" value="PROLINE-TRNA LIGASE (DUF1680)"/>
    <property type="match status" value="1"/>
</dbReference>
<dbReference type="InterPro" id="IPR008928">
    <property type="entry name" value="6-hairpin_glycosidase_sf"/>
</dbReference>
<reference evidence="5 6" key="1">
    <citation type="submission" date="2016-05" db="EMBL/GenBank/DDBJ databases">
        <title>Paenibacillus oryzae. sp. nov., isolated from the rice root.</title>
        <authorList>
            <person name="Zhang J."/>
            <person name="Zhang X."/>
        </authorList>
    </citation>
    <scope>NUCLEOTIDE SEQUENCE [LARGE SCALE GENOMIC DNA]</scope>
    <source>
        <strain evidence="5 6">1DrF-4</strain>
    </source>
</reference>
<dbReference type="GO" id="GO:0005975">
    <property type="term" value="P:carbohydrate metabolic process"/>
    <property type="evidence" value="ECO:0007669"/>
    <property type="project" value="InterPro"/>
</dbReference>
<dbReference type="InterPro" id="IPR046544">
    <property type="entry name" value="GH146_SB_dom"/>
</dbReference>
<feature type="domain" description="Non-reducing end beta-L-arabinofuranosidase-like GH127 middle" evidence="4">
    <location>
        <begin position="400"/>
        <end position="492"/>
    </location>
</feature>
<name>A0A1A5YF58_9BACL</name>
<dbReference type="SUPFAM" id="SSF48208">
    <property type="entry name" value="Six-hairpin glycosidases"/>
    <property type="match status" value="1"/>
</dbReference>
<keyword evidence="6" id="KW-1185">Reference proteome</keyword>
<feature type="domain" description="Non-reducing end beta-L-arabinofuranosidase-like GH127 catalytic" evidence="1">
    <location>
        <begin position="13"/>
        <end position="390"/>
    </location>
</feature>
<gene>
    <name evidence="5" type="ORF">A7K91_11815</name>
</gene>
<dbReference type="Proteomes" id="UP000092024">
    <property type="component" value="Unassembled WGS sequence"/>
</dbReference>
<dbReference type="Pfam" id="PF20736">
    <property type="entry name" value="Glyco_hydro127M"/>
    <property type="match status" value="1"/>
</dbReference>